<gene>
    <name evidence="2" type="ORF">UCREL1_10826</name>
</gene>
<evidence type="ECO:0000256" key="1">
    <source>
        <dbReference type="SAM" id="SignalP"/>
    </source>
</evidence>
<keyword evidence="1" id="KW-0732">Signal</keyword>
<evidence type="ECO:0000313" key="2">
    <source>
        <dbReference type="EMBL" id="EMR62250.1"/>
    </source>
</evidence>
<dbReference type="OrthoDB" id="5233033at2759"/>
<dbReference type="HOGENOM" id="CLU_1927636_0_0_1"/>
<evidence type="ECO:0000313" key="3">
    <source>
        <dbReference type="Proteomes" id="UP000012174"/>
    </source>
</evidence>
<feature type="chain" id="PRO_5004085584" evidence="1">
    <location>
        <begin position="30"/>
        <end position="137"/>
    </location>
</feature>
<protein>
    <submittedName>
        <fullName evidence="2">Uncharacterized protein</fullName>
    </submittedName>
</protein>
<dbReference type="EMBL" id="KB707465">
    <property type="protein sequence ID" value="EMR62250.1"/>
    <property type="molecule type" value="Genomic_DNA"/>
</dbReference>
<feature type="signal peptide" evidence="1">
    <location>
        <begin position="1"/>
        <end position="29"/>
    </location>
</feature>
<dbReference type="Proteomes" id="UP000012174">
    <property type="component" value="Unassembled WGS sequence"/>
</dbReference>
<keyword evidence="3" id="KW-1185">Reference proteome</keyword>
<reference evidence="3" key="1">
    <citation type="journal article" date="2013" name="Genome Announc.">
        <title>Draft genome sequence of the grapevine dieback fungus Eutypa lata UCR-EL1.</title>
        <authorList>
            <person name="Blanco-Ulate B."/>
            <person name="Rolshausen P.E."/>
            <person name="Cantu D."/>
        </authorList>
    </citation>
    <scope>NUCLEOTIDE SEQUENCE [LARGE SCALE GENOMIC DNA]</scope>
    <source>
        <strain evidence="3">UCR-EL1</strain>
    </source>
</reference>
<accession>M7T6H8</accession>
<dbReference type="AlphaFoldDB" id="M7T6H8"/>
<dbReference type="KEGG" id="ela:UCREL1_10826"/>
<dbReference type="OMA" id="WSFSVYQ"/>
<name>M7T6H8_EUTLA</name>
<sequence length="137" mass="14670">MKSAPTPTGFSTLLPSFACFAYLLGIASSAAVDKPALTARQDTAWLFYAYQSHEICTGETDPYSGAGSQDCTQGILNGSFGSFIRGDIQEGCSIYLYNNADCSLDGIVDVITSETPQQCLQPDIELVDVQSFDVICE</sequence>
<proteinExistence type="predicted"/>
<organism evidence="2 3">
    <name type="scientific">Eutypa lata (strain UCR-EL1)</name>
    <name type="common">Grapevine dieback disease fungus</name>
    <name type="synonym">Eutypa armeniacae</name>
    <dbReference type="NCBI Taxonomy" id="1287681"/>
    <lineage>
        <taxon>Eukaryota</taxon>
        <taxon>Fungi</taxon>
        <taxon>Dikarya</taxon>
        <taxon>Ascomycota</taxon>
        <taxon>Pezizomycotina</taxon>
        <taxon>Sordariomycetes</taxon>
        <taxon>Xylariomycetidae</taxon>
        <taxon>Xylariales</taxon>
        <taxon>Diatrypaceae</taxon>
        <taxon>Eutypa</taxon>
    </lineage>
</organism>